<evidence type="ECO:0000313" key="6">
    <source>
        <dbReference type="EMBL" id="AKS35488.1"/>
    </source>
</evidence>
<gene>
    <name evidence="6" type="ORF">AFA91_30280</name>
</gene>
<dbReference type="Pfam" id="PF00440">
    <property type="entry name" value="TetR_N"/>
    <property type="match status" value="1"/>
</dbReference>
<dbReference type="EMBL" id="CP012150">
    <property type="protein sequence ID" value="AKS35488.1"/>
    <property type="molecule type" value="Genomic_DNA"/>
</dbReference>
<dbReference type="PRINTS" id="PR00455">
    <property type="entry name" value="HTHTETR"/>
</dbReference>
<organism evidence="6 7">
    <name type="scientific">Mycolicibacterium goodii</name>
    <name type="common">Mycobacterium goodii</name>
    <dbReference type="NCBI Taxonomy" id="134601"/>
    <lineage>
        <taxon>Bacteria</taxon>
        <taxon>Bacillati</taxon>
        <taxon>Actinomycetota</taxon>
        <taxon>Actinomycetes</taxon>
        <taxon>Mycobacteriales</taxon>
        <taxon>Mycobacteriaceae</taxon>
        <taxon>Mycolicibacterium</taxon>
    </lineage>
</organism>
<evidence type="ECO:0000256" key="3">
    <source>
        <dbReference type="ARBA" id="ARBA00023163"/>
    </source>
</evidence>
<proteinExistence type="predicted"/>
<dbReference type="STRING" id="134601.AFA91_30280"/>
<keyword evidence="1" id="KW-0805">Transcription regulation</keyword>
<dbReference type="SUPFAM" id="SSF46689">
    <property type="entry name" value="Homeodomain-like"/>
    <property type="match status" value="1"/>
</dbReference>
<evidence type="ECO:0000256" key="4">
    <source>
        <dbReference type="PROSITE-ProRule" id="PRU00335"/>
    </source>
</evidence>
<dbReference type="Proteomes" id="UP000062255">
    <property type="component" value="Chromosome"/>
</dbReference>
<feature type="domain" description="HTH tetR-type" evidence="5">
    <location>
        <begin position="16"/>
        <end position="76"/>
    </location>
</feature>
<dbReference type="Gene3D" id="1.10.357.10">
    <property type="entry name" value="Tetracycline Repressor, domain 2"/>
    <property type="match status" value="1"/>
</dbReference>
<keyword evidence="3" id="KW-0804">Transcription</keyword>
<evidence type="ECO:0000256" key="1">
    <source>
        <dbReference type="ARBA" id="ARBA00023015"/>
    </source>
</evidence>
<evidence type="ECO:0000259" key="5">
    <source>
        <dbReference type="PROSITE" id="PS50977"/>
    </source>
</evidence>
<dbReference type="PROSITE" id="PS50977">
    <property type="entry name" value="HTH_TETR_2"/>
    <property type="match status" value="1"/>
</dbReference>
<dbReference type="PANTHER" id="PTHR30055:SF234">
    <property type="entry name" value="HTH-TYPE TRANSCRIPTIONAL REGULATOR BETI"/>
    <property type="match status" value="1"/>
</dbReference>
<dbReference type="PANTHER" id="PTHR30055">
    <property type="entry name" value="HTH-TYPE TRANSCRIPTIONAL REGULATOR RUTR"/>
    <property type="match status" value="1"/>
</dbReference>
<feature type="DNA-binding region" description="H-T-H motif" evidence="4">
    <location>
        <begin position="39"/>
        <end position="58"/>
    </location>
</feature>
<accession>A0A0K0XDK5</accession>
<dbReference type="KEGG" id="mgo:AFA91_30280"/>
<dbReference type="GO" id="GO:0000976">
    <property type="term" value="F:transcription cis-regulatory region binding"/>
    <property type="evidence" value="ECO:0007669"/>
    <property type="project" value="TreeGrafter"/>
</dbReference>
<dbReference type="GO" id="GO:0003700">
    <property type="term" value="F:DNA-binding transcription factor activity"/>
    <property type="evidence" value="ECO:0007669"/>
    <property type="project" value="TreeGrafter"/>
</dbReference>
<dbReference type="PATRIC" id="fig|134601.6.peg.6261"/>
<evidence type="ECO:0000256" key="2">
    <source>
        <dbReference type="ARBA" id="ARBA00023125"/>
    </source>
</evidence>
<reference evidence="6 7" key="1">
    <citation type="submission" date="2015-07" db="EMBL/GenBank/DDBJ databases">
        <title>Complete genome sequence of Mycobacterium goodii X7B, a facultative thermophilic biodesulfurizing bacterium.</title>
        <authorList>
            <person name="Yu B."/>
            <person name="Li F."/>
            <person name="Xu P."/>
        </authorList>
    </citation>
    <scope>NUCLEOTIDE SEQUENCE [LARGE SCALE GENOMIC DNA]</scope>
    <source>
        <strain evidence="6 7">X7B</strain>
    </source>
</reference>
<dbReference type="InterPro" id="IPR009057">
    <property type="entry name" value="Homeodomain-like_sf"/>
</dbReference>
<dbReference type="InterPro" id="IPR050109">
    <property type="entry name" value="HTH-type_TetR-like_transc_reg"/>
</dbReference>
<dbReference type="RefSeq" id="WP_049747945.1">
    <property type="nucleotide sequence ID" value="NZ_CP012150.1"/>
</dbReference>
<keyword evidence="2 4" id="KW-0238">DNA-binding</keyword>
<name>A0A0K0XDK5_MYCGD</name>
<dbReference type="OrthoDB" id="4214267at2"/>
<dbReference type="AlphaFoldDB" id="A0A0K0XDK5"/>
<sequence>MSEHPSGASRRAEYAELTRRAIIEAARELFAQRGYARTKVDDIAARARVSPATVYAVAGGKQGLLHTLVDEWTQAPEVAEAYAAINAAETADAVLDLTAAAVRRMRGDWADVMRIVLSTATQDDTAAERLRVATERYRAAMHVVALRLCELDALKPGITVKDAVDVLWFFFGYTGFFTLLDDNGWSAEKAERWLRDAAASNLLRGEYIAKK</sequence>
<evidence type="ECO:0000313" key="7">
    <source>
        <dbReference type="Proteomes" id="UP000062255"/>
    </source>
</evidence>
<protein>
    <submittedName>
        <fullName evidence="6">TetR family transcriptional regulator</fullName>
    </submittedName>
</protein>
<dbReference type="InterPro" id="IPR001647">
    <property type="entry name" value="HTH_TetR"/>
</dbReference>